<proteinExistence type="predicted"/>
<comment type="caution">
    <text evidence="1">The sequence shown here is derived from an EMBL/GenBank/DDBJ whole genome shotgun (WGS) entry which is preliminary data.</text>
</comment>
<dbReference type="PANTHER" id="PTHR11647:SF1">
    <property type="entry name" value="COLLAPSIN RESPONSE MEDIATOR PROTEIN"/>
    <property type="match status" value="1"/>
</dbReference>
<accession>T1ARZ3</accession>
<dbReference type="Gene3D" id="3.20.20.140">
    <property type="entry name" value="Metal-dependent hydrolases"/>
    <property type="match status" value="1"/>
</dbReference>
<reference evidence="1" key="1">
    <citation type="submission" date="2013-08" db="EMBL/GenBank/DDBJ databases">
        <authorList>
            <person name="Mendez C."/>
            <person name="Richter M."/>
            <person name="Ferrer M."/>
            <person name="Sanchez J."/>
        </authorList>
    </citation>
    <scope>NUCLEOTIDE SEQUENCE</scope>
</reference>
<dbReference type="InterPro" id="IPR032466">
    <property type="entry name" value="Metal_Hydrolase"/>
</dbReference>
<dbReference type="GO" id="GO:0016812">
    <property type="term" value="F:hydrolase activity, acting on carbon-nitrogen (but not peptide) bonds, in cyclic amides"/>
    <property type="evidence" value="ECO:0007669"/>
    <property type="project" value="TreeGrafter"/>
</dbReference>
<gene>
    <name evidence="1" type="ORF">B1B_13353</name>
</gene>
<protein>
    <submittedName>
        <fullName evidence="1">Dihydropyrimidinase</fullName>
    </submittedName>
</protein>
<evidence type="ECO:0000313" key="1">
    <source>
        <dbReference type="EMBL" id="EQD44825.1"/>
    </source>
</evidence>
<feature type="non-terminal residue" evidence="1">
    <location>
        <position position="157"/>
    </location>
</feature>
<dbReference type="PANTHER" id="PTHR11647">
    <property type="entry name" value="HYDRANTOINASE/DIHYDROPYRIMIDINASE FAMILY MEMBER"/>
    <property type="match status" value="1"/>
</dbReference>
<organism evidence="1">
    <name type="scientific">mine drainage metagenome</name>
    <dbReference type="NCBI Taxonomy" id="410659"/>
    <lineage>
        <taxon>unclassified sequences</taxon>
        <taxon>metagenomes</taxon>
        <taxon>ecological metagenomes</taxon>
    </lineage>
</organism>
<dbReference type="GO" id="GO:0005829">
    <property type="term" value="C:cytosol"/>
    <property type="evidence" value="ECO:0007669"/>
    <property type="project" value="TreeGrafter"/>
</dbReference>
<dbReference type="EMBL" id="AUZY01008794">
    <property type="protein sequence ID" value="EQD44825.1"/>
    <property type="molecule type" value="Genomic_DNA"/>
</dbReference>
<dbReference type="SUPFAM" id="SSF51556">
    <property type="entry name" value="Metallo-dependent hydrolases"/>
    <property type="match status" value="1"/>
</dbReference>
<dbReference type="AlphaFoldDB" id="T1ARZ3"/>
<reference evidence="1" key="2">
    <citation type="journal article" date="2014" name="ISME J.">
        <title>Microbial stratification in low pH oxic and suboxic macroscopic growths along an acid mine drainage.</title>
        <authorList>
            <person name="Mendez-Garcia C."/>
            <person name="Mesa V."/>
            <person name="Sprenger R.R."/>
            <person name="Richter M."/>
            <person name="Diez M.S."/>
            <person name="Solano J."/>
            <person name="Bargiela R."/>
            <person name="Golyshina O.V."/>
            <person name="Manteca A."/>
            <person name="Ramos J.L."/>
            <person name="Gallego J.R."/>
            <person name="Llorente I."/>
            <person name="Martins Dos Santos V.A."/>
            <person name="Jensen O.N."/>
            <person name="Pelaez A.I."/>
            <person name="Sanchez J."/>
            <person name="Ferrer M."/>
        </authorList>
    </citation>
    <scope>NUCLEOTIDE SEQUENCE</scope>
</reference>
<name>T1ARZ3_9ZZZZ</name>
<dbReference type="InterPro" id="IPR050378">
    <property type="entry name" value="Metallo-dep_Hydrolases_sf"/>
</dbReference>
<sequence length="157" mass="17172">EPDRVRIEELQAIRDRGACAVKVFLAYAELGIMWSERGLFELMTAAARTGQIVQVHCEEGELIDGLLDKALVSGSKGPRVFADTRPPQAESAAVARTLATAAVTGACCYLTHLSCASSISQVRLARHAKTARLWAEVCLHHLLLDSTRYESTDAERY</sequence>
<feature type="non-terminal residue" evidence="1">
    <location>
        <position position="1"/>
    </location>
</feature>